<gene>
    <name evidence="2" type="ORF">MCOR_26713</name>
</gene>
<feature type="compositionally biased region" description="Basic and acidic residues" evidence="1">
    <location>
        <begin position="122"/>
        <end position="132"/>
    </location>
</feature>
<feature type="compositionally biased region" description="Low complexity" evidence="1">
    <location>
        <begin position="339"/>
        <end position="349"/>
    </location>
</feature>
<evidence type="ECO:0000313" key="2">
    <source>
        <dbReference type="EMBL" id="CAC5391718.1"/>
    </source>
</evidence>
<proteinExistence type="predicted"/>
<evidence type="ECO:0000256" key="1">
    <source>
        <dbReference type="SAM" id="MobiDB-lite"/>
    </source>
</evidence>
<organism evidence="2 3">
    <name type="scientific">Mytilus coruscus</name>
    <name type="common">Sea mussel</name>
    <dbReference type="NCBI Taxonomy" id="42192"/>
    <lineage>
        <taxon>Eukaryota</taxon>
        <taxon>Metazoa</taxon>
        <taxon>Spiralia</taxon>
        <taxon>Lophotrochozoa</taxon>
        <taxon>Mollusca</taxon>
        <taxon>Bivalvia</taxon>
        <taxon>Autobranchia</taxon>
        <taxon>Pteriomorphia</taxon>
        <taxon>Mytilida</taxon>
        <taxon>Mytiloidea</taxon>
        <taxon>Mytilidae</taxon>
        <taxon>Mytilinae</taxon>
        <taxon>Mytilus</taxon>
    </lineage>
</organism>
<keyword evidence="3" id="KW-1185">Reference proteome</keyword>
<feature type="region of interest" description="Disordered" evidence="1">
    <location>
        <begin position="1"/>
        <end position="26"/>
    </location>
</feature>
<feature type="compositionally biased region" description="Polar residues" evidence="1">
    <location>
        <begin position="98"/>
        <end position="107"/>
    </location>
</feature>
<dbReference type="EMBL" id="CACVKT020004820">
    <property type="protein sequence ID" value="CAC5391718.1"/>
    <property type="molecule type" value="Genomic_DNA"/>
</dbReference>
<accession>A0A6J8C5L5</accession>
<evidence type="ECO:0000313" key="3">
    <source>
        <dbReference type="Proteomes" id="UP000507470"/>
    </source>
</evidence>
<name>A0A6J8C5L5_MYTCO</name>
<sequence>MMLQSQKGGTHFINDNNHNTRKDNPVDHLHQMWNTQQTEAQKQFQETGQLSRQEHYMNGFHQDHHQIPKIDYNSNKTCQLGNINSQLPFPGNAPEQLHLSQHMGSNKQRSEKDYNSSMLDHLNNRDNRPYLPRQRNDQEYQHQMAKRECHLNAHHQDHQVRHTDEFNHTKRTVHRKHINDIQDQTTGWAEAHKNAYQHNYHQPHHVQGHSNKHLKQDTKIQHIQQFQMQNSSQESLNMLKNIPVHNEQHQYSQPPSYVHQMENIHVGTCKPTNFQQMVVNPASQLPTRSMEHQNRHRAAATCDSRNIPNRKFLLPPPYSQSQSNFKPFHSTPDVERKQTIPQQQINNIPKTKDFYRKQ</sequence>
<protein>
    <submittedName>
        <fullName evidence="2">Uncharacterized protein</fullName>
    </submittedName>
</protein>
<feature type="compositionally biased region" description="Polar residues" evidence="1">
    <location>
        <begin position="1"/>
        <end position="17"/>
    </location>
</feature>
<feature type="region of interest" description="Disordered" evidence="1">
    <location>
        <begin position="306"/>
        <end position="358"/>
    </location>
</feature>
<reference evidence="2 3" key="1">
    <citation type="submission" date="2020-06" db="EMBL/GenBank/DDBJ databases">
        <authorList>
            <person name="Li R."/>
            <person name="Bekaert M."/>
        </authorList>
    </citation>
    <scope>NUCLEOTIDE SEQUENCE [LARGE SCALE GENOMIC DNA]</scope>
    <source>
        <strain evidence="3">wild</strain>
    </source>
</reference>
<dbReference type="OrthoDB" id="6177874at2759"/>
<dbReference type="AlphaFoldDB" id="A0A6J8C5L5"/>
<dbReference type="Proteomes" id="UP000507470">
    <property type="component" value="Unassembled WGS sequence"/>
</dbReference>
<feature type="region of interest" description="Disordered" evidence="1">
    <location>
        <begin position="91"/>
        <end position="132"/>
    </location>
</feature>